<dbReference type="GO" id="GO:0006281">
    <property type="term" value="P:DNA repair"/>
    <property type="evidence" value="ECO:0007669"/>
    <property type="project" value="TreeGrafter"/>
</dbReference>
<dbReference type="SUPFAM" id="SSF52540">
    <property type="entry name" value="P-loop containing nucleoside triphosphate hydrolases"/>
    <property type="match status" value="1"/>
</dbReference>
<gene>
    <name evidence="7" type="ORF">MUN79_29370</name>
</gene>
<dbReference type="Proteomes" id="UP000831796">
    <property type="component" value="Plasmid unnamed2"/>
</dbReference>
<keyword evidence="2" id="KW-0238">DNA-binding</keyword>
<sequence>MYRSAFTNRLTIVVTPLKALMEDQVNALWKLGFYSSVEYINQDKRDELPQIYRRLAGGEISLLFITPERFRSGAFTKAFLQRFNNDQGLEYAVYDEAHCISQWGHEFRPDYLYSGKAVQRFREGSSRRFPVLLFSATVSEKIYQEFTQLFV</sequence>
<evidence type="ECO:0000256" key="4">
    <source>
        <dbReference type="ARBA" id="ARBA00034617"/>
    </source>
</evidence>
<keyword evidence="7" id="KW-0378">Hydrolase</keyword>
<organism evidence="7 8">
    <name type="scientific">Hymenobacter cellulosilyticus</name>
    <dbReference type="NCBI Taxonomy" id="2932248"/>
    <lineage>
        <taxon>Bacteria</taxon>
        <taxon>Pseudomonadati</taxon>
        <taxon>Bacteroidota</taxon>
        <taxon>Cytophagia</taxon>
        <taxon>Cytophagales</taxon>
        <taxon>Hymenobacteraceae</taxon>
        <taxon>Hymenobacter</taxon>
    </lineage>
</organism>
<dbReference type="GO" id="GO:0005737">
    <property type="term" value="C:cytoplasm"/>
    <property type="evidence" value="ECO:0007669"/>
    <property type="project" value="TreeGrafter"/>
</dbReference>
<accession>A0A8T9QHJ2</accession>
<comment type="similarity">
    <text evidence="1">Belongs to the helicase family. RecQ subfamily.</text>
</comment>
<evidence type="ECO:0000313" key="7">
    <source>
        <dbReference type="EMBL" id="UOQ75300.1"/>
    </source>
</evidence>
<dbReference type="GO" id="GO:0006310">
    <property type="term" value="P:DNA recombination"/>
    <property type="evidence" value="ECO:0007669"/>
    <property type="project" value="TreeGrafter"/>
</dbReference>
<keyword evidence="7" id="KW-0067">ATP-binding</keyword>
<dbReference type="InterPro" id="IPR027417">
    <property type="entry name" value="P-loop_NTPase"/>
</dbReference>
<evidence type="ECO:0000256" key="2">
    <source>
        <dbReference type="ARBA" id="ARBA00023125"/>
    </source>
</evidence>
<keyword evidence="7" id="KW-0547">Nucleotide-binding</keyword>
<keyword evidence="8" id="KW-1185">Reference proteome</keyword>
<dbReference type="Pfam" id="PF00270">
    <property type="entry name" value="DEAD"/>
    <property type="match status" value="1"/>
</dbReference>
<reference evidence="7" key="1">
    <citation type="submission" date="2022-04" db="EMBL/GenBank/DDBJ databases">
        <title>Hymenobacter sp. isolated from the air.</title>
        <authorList>
            <person name="Won M."/>
            <person name="Lee C.-M."/>
            <person name="Woen H.-Y."/>
            <person name="Kwon S.-W."/>
        </authorList>
    </citation>
    <scope>NUCLEOTIDE SEQUENCE</scope>
    <source>
        <strain evidence="7">5116S-3</strain>
        <plasmid evidence="7">unnamed2</plasmid>
    </source>
</reference>
<dbReference type="GO" id="GO:0005524">
    <property type="term" value="F:ATP binding"/>
    <property type="evidence" value="ECO:0007669"/>
    <property type="project" value="InterPro"/>
</dbReference>
<dbReference type="Gene3D" id="3.40.50.300">
    <property type="entry name" value="P-loop containing nucleotide triphosphate hydrolases"/>
    <property type="match status" value="1"/>
</dbReference>
<proteinExistence type="inferred from homology"/>
<dbReference type="PROSITE" id="PS51192">
    <property type="entry name" value="HELICASE_ATP_BIND_1"/>
    <property type="match status" value="1"/>
</dbReference>
<evidence type="ECO:0000313" key="8">
    <source>
        <dbReference type="Proteomes" id="UP000831796"/>
    </source>
</evidence>
<dbReference type="RefSeq" id="WP_244678633.1">
    <property type="nucleotide sequence ID" value="NZ_CP095048.1"/>
</dbReference>
<dbReference type="GO" id="GO:0003677">
    <property type="term" value="F:DNA binding"/>
    <property type="evidence" value="ECO:0007669"/>
    <property type="project" value="UniProtKB-KW"/>
</dbReference>
<dbReference type="AlphaFoldDB" id="A0A8T9QHJ2"/>
<protein>
    <recommendedName>
        <fullName evidence="5">DNA 3'-5' helicase</fullName>
        <ecNumber evidence="5">5.6.2.4</ecNumber>
    </recommendedName>
</protein>
<dbReference type="GO" id="GO:0043138">
    <property type="term" value="F:3'-5' DNA helicase activity"/>
    <property type="evidence" value="ECO:0007669"/>
    <property type="project" value="UniProtKB-EC"/>
</dbReference>
<dbReference type="GO" id="GO:0005694">
    <property type="term" value="C:chromosome"/>
    <property type="evidence" value="ECO:0007669"/>
    <property type="project" value="TreeGrafter"/>
</dbReference>
<dbReference type="PANTHER" id="PTHR13710:SF105">
    <property type="entry name" value="ATP-DEPENDENT DNA HELICASE Q1"/>
    <property type="match status" value="1"/>
</dbReference>
<evidence type="ECO:0000256" key="3">
    <source>
        <dbReference type="ARBA" id="ARBA00023235"/>
    </source>
</evidence>
<dbReference type="EC" id="5.6.2.4" evidence="5"/>
<evidence type="ECO:0000256" key="5">
    <source>
        <dbReference type="ARBA" id="ARBA00034808"/>
    </source>
</evidence>
<dbReference type="KEGG" id="hcu:MUN79_29370"/>
<dbReference type="InterPro" id="IPR014001">
    <property type="entry name" value="Helicase_ATP-bd"/>
</dbReference>
<evidence type="ECO:0000256" key="1">
    <source>
        <dbReference type="ARBA" id="ARBA00005446"/>
    </source>
</evidence>
<comment type="catalytic activity">
    <reaction evidence="4">
        <text>Couples ATP hydrolysis with the unwinding of duplex DNA by translocating in the 3'-5' direction.</text>
        <dbReference type="EC" id="5.6.2.4"/>
    </reaction>
</comment>
<geneLocation type="plasmid" evidence="7 8">
    <name>unnamed2</name>
</geneLocation>
<dbReference type="InterPro" id="IPR011545">
    <property type="entry name" value="DEAD/DEAH_box_helicase_dom"/>
</dbReference>
<keyword evidence="7" id="KW-0347">Helicase</keyword>
<name>A0A8T9QHJ2_9BACT</name>
<dbReference type="PANTHER" id="PTHR13710">
    <property type="entry name" value="DNA HELICASE RECQ FAMILY MEMBER"/>
    <property type="match status" value="1"/>
</dbReference>
<dbReference type="GO" id="GO:0009378">
    <property type="term" value="F:four-way junction helicase activity"/>
    <property type="evidence" value="ECO:0007669"/>
    <property type="project" value="TreeGrafter"/>
</dbReference>
<keyword evidence="7" id="KW-0614">Plasmid</keyword>
<dbReference type="EMBL" id="CP095048">
    <property type="protein sequence ID" value="UOQ75300.1"/>
    <property type="molecule type" value="Genomic_DNA"/>
</dbReference>
<feature type="domain" description="Helicase ATP-binding" evidence="6">
    <location>
        <begin position="1"/>
        <end position="151"/>
    </location>
</feature>
<evidence type="ECO:0000259" key="6">
    <source>
        <dbReference type="PROSITE" id="PS51192"/>
    </source>
</evidence>
<keyword evidence="3" id="KW-0413">Isomerase</keyword>